<comment type="caution">
    <text evidence="8">The sequence shown here is derived from an EMBL/GenBank/DDBJ whole genome shotgun (WGS) entry which is preliminary data.</text>
</comment>
<keyword evidence="4" id="KW-0969">Cilium</keyword>
<proteinExistence type="predicted"/>
<organism evidence="8 9">
    <name type="scientific">Ferrimonas gelatinilytica</name>
    <dbReference type="NCBI Taxonomy" id="1255257"/>
    <lineage>
        <taxon>Bacteria</taxon>
        <taxon>Pseudomonadati</taxon>
        <taxon>Pseudomonadota</taxon>
        <taxon>Gammaproteobacteria</taxon>
        <taxon>Alteromonadales</taxon>
        <taxon>Ferrimonadaceae</taxon>
        <taxon>Ferrimonas</taxon>
    </lineage>
</organism>
<evidence type="ECO:0000256" key="4">
    <source>
        <dbReference type="ARBA" id="ARBA00023069"/>
    </source>
</evidence>
<evidence type="ECO:0000313" key="8">
    <source>
        <dbReference type="EMBL" id="GAA5191393.1"/>
    </source>
</evidence>
<feature type="signal peptide" evidence="6">
    <location>
        <begin position="1"/>
        <end position="20"/>
    </location>
</feature>
<dbReference type="RefSeq" id="WP_345316731.1">
    <property type="nucleotide sequence ID" value="NZ_BAABLF010000011.1"/>
</dbReference>
<dbReference type="NCBIfam" id="NF012200">
    <property type="entry name" value="choice_anch_D"/>
    <property type="match status" value="1"/>
</dbReference>
<evidence type="ECO:0000259" key="7">
    <source>
        <dbReference type="Pfam" id="PF22544"/>
    </source>
</evidence>
<feature type="chain" id="PRO_5045082865" description="HYDIN/VesB/CFA65-like Ig-like domain-containing protein" evidence="6">
    <location>
        <begin position="21"/>
        <end position="838"/>
    </location>
</feature>
<dbReference type="Gene3D" id="3.40.710.10">
    <property type="entry name" value="DD-peptidase/beta-lactamase superfamily"/>
    <property type="match status" value="1"/>
</dbReference>
<evidence type="ECO:0000313" key="9">
    <source>
        <dbReference type="Proteomes" id="UP001501600"/>
    </source>
</evidence>
<reference evidence="9" key="1">
    <citation type="journal article" date="2019" name="Int. J. Syst. Evol. Microbiol.">
        <title>The Global Catalogue of Microorganisms (GCM) 10K type strain sequencing project: providing services to taxonomists for standard genome sequencing and annotation.</title>
        <authorList>
            <consortium name="The Broad Institute Genomics Platform"/>
            <consortium name="The Broad Institute Genome Sequencing Center for Infectious Disease"/>
            <person name="Wu L."/>
            <person name="Ma J."/>
        </authorList>
    </citation>
    <scope>NUCLEOTIDE SEQUENCE [LARGE SCALE GENOMIC DNA]</scope>
    <source>
        <strain evidence="9">JCM 18720</strain>
    </source>
</reference>
<dbReference type="InterPro" id="IPR013783">
    <property type="entry name" value="Ig-like_fold"/>
</dbReference>
<name>A0ABP9S690_9GAMM</name>
<dbReference type="InterPro" id="IPR012338">
    <property type="entry name" value="Beta-lactam/transpept-like"/>
</dbReference>
<keyword evidence="9" id="KW-1185">Reference proteome</keyword>
<evidence type="ECO:0000256" key="1">
    <source>
        <dbReference type="ARBA" id="ARBA00004138"/>
    </source>
</evidence>
<evidence type="ECO:0000256" key="2">
    <source>
        <dbReference type="ARBA" id="ARBA00004496"/>
    </source>
</evidence>
<keyword evidence="5" id="KW-0966">Cell projection</keyword>
<dbReference type="SUPFAM" id="SSF56601">
    <property type="entry name" value="beta-lactamase/transpeptidase-like"/>
    <property type="match status" value="1"/>
</dbReference>
<dbReference type="Gene3D" id="2.60.120.260">
    <property type="entry name" value="Galactose-binding domain-like"/>
    <property type="match status" value="1"/>
</dbReference>
<keyword evidence="6" id="KW-0732">Signal</keyword>
<evidence type="ECO:0000256" key="6">
    <source>
        <dbReference type="SAM" id="SignalP"/>
    </source>
</evidence>
<dbReference type="EMBL" id="BAABLF010000011">
    <property type="protein sequence ID" value="GAA5191393.1"/>
    <property type="molecule type" value="Genomic_DNA"/>
</dbReference>
<gene>
    <name evidence="8" type="ORF">GCM10025772_18030</name>
</gene>
<protein>
    <recommendedName>
        <fullName evidence="7">HYDIN/VesB/CFA65-like Ig-like domain-containing protein</fullName>
    </recommendedName>
</protein>
<accession>A0ABP9S690</accession>
<comment type="subcellular location">
    <subcellularLocation>
        <location evidence="1">Cell projection</location>
        <location evidence="1">Cilium</location>
    </subcellularLocation>
    <subcellularLocation>
        <location evidence="2">Cytoplasm</location>
    </subcellularLocation>
</comment>
<evidence type="ECO:0000256" key="3">
    <source>
        <dbReference type="ARBA" id="ARBA00022490"/>
    </source>
</evidence>
<keyword evidence="3" id="KW-0963">Cytoplasm</keyword>
<feature type="domain" description="HYDIN/VesB/CFA65-like Ig-like" evidence="7">
    <location>
        <begin position="175"/>
        <end position="266"/>
    </location>
</feature>
<dbReference type="PROSITE" id="PS51257">
    <property type="entry name" value="PROKAR_LIPOPROTEIN"/>
    <property type="match status" value="1"/>
</dbReference>
<evidence type="ECO:0000256" key="5">
    <source>
        <dbReference type="ARBA" id="ARBA00023273"/>
    </source>
</evidence>
<dbReference type="InterPro" id="IPR053879">
    <property type="entry name" value="HYDIN_VesB_CFA65-like_Ig"/>
</dbReference>
<dbReference type="Pfam" id="PF22544">
    <property type="entry name" value="HYDIN_VesB_CFA65-like_Ig"/>
    <property type="match status" value="1"/>
</dbReference>
<dbReference type="Proteomes" id="UP001501600">
    <property type="component" value="Unassembled WGS sequence"/>
</dbReference>
<dbReference type="Gene3D" id="2.60.40.10">
    <property type="entry name" value="Immunoglobulins"/>
    <property type="match status" value="1"/>
</dbReference>
<sequence>MKGLISVALLTATFGCSSHAATLFSENFEDGTADGWTLVGNAQISGTQSIDDKSMRLKQTASATAGVDTGGHSAVVITMHLAATGLESGDNCYAEYSTDGGSSWTAMIQLTDGQDDATFYSATVTPTDADDNSNLRLRFRSTGDLLGDYCWGDNVTVTGTAGGVTPKPLLAVSGATHLGSVDLGDSAQSPLTLSNDGTADLTIGQLSGLVAPFSLASDACSGQTLAPGADCALSAQFSPNVSGYQSADLTIPSNDESSPLVLTLSGTGVEPGTVVDDFDPLSGSGAVNRTLLDYATLTAGSEALVATSGYALPAEAAHPSNRFEGRLELFDEATSGQFDEHKDSFRYTGTGDSTRKHLPEFDFEFVQTGSHLVPAQRGSIPASHPEWEYILEPGRVWDENGDNGYSRAVLPFTLHQKNANCQHNGLMSFLFKENGSVSKVSYQIASETCLYFQFDMWGLLDASYTPQAVAGAATLRADHQAEEVGRMPTKPISELANDHPGADPSQFGSVDETDPAYMTLFGFVIDGVNYVGGCQTRQGPHPYCDRITVPSYSTAKTVFAGAGLMRLEKLYAGVKNEVIANYVSDCASNGNWGDVRFEDNLDMGTGNYNLTGYMSDEGASHTNNLFLPEDHASKIAYSCNEYNRKAQPGTQWVYHTSDTYILGTAMDAYLKQQRGSTADLFDDLIVSDLFAPLGLSPAARVSRRTYDAKAQPFTGWGLTFLRDDVAKLVRFLSADNGTINGQAMFDSTLFEAAMQRDSSDRGLDPLTDYKYNNGFWAHEVKTKVGCSSDTWVPFMSGYGGISVLLLPNGTAYYYFSDNDTYLWSKAAAESNRIRAYCQ</sequence>